<dbReference type="PANTHER" id="PTHR14969:SF13">
    <property type="entry name" value="AT30094P"/>
    <property type="match status" value="1"/>
</dbReference>
<gene>
    <name evidence="3" type="ORF">DFQ15_11632</name>
</gene>
<dbReference type="OrthoDB" id="9780918at2"/>
<evidence type="ECO:0000259" key="2">
    <source>
        <dbReference type="SMART" id="SM00014"/>
    </source>
</evidence>
<name>A0A318SKP0_9BURK</name>
<dbReference type="SMART" id="SM00014">
    <property type="entry name" value="acidPPc"/>
    <property type="match status" value="1"/>
</dbReference>
<feature type="domain" description="Phosphatidic acid phosphatase type 2/haloperoxidase" evidence="2">
    <location>
        <begin position="145"/>
        <end position="261"/>
    </location>
</feature>
<sequence length="275" mass="28900">MAAAPTDWVALATQAGLHAWPAFLVLLAIALAGAGAATAWLTPHDGQHAPPRTAPRGRYLRTLGGSLAAGGVVVLATAAAFAAVARLLGDGRTLQRADEALSLHVTAETPTFALAAFRWLTYFGEPLVLIVMGIAVAMALWTGQRRGLALGWIAATAGNAVLNPALKQIFLRARPLYDGMPSLASGYSFPSGHSSGAMVTYGMLAYLAWRLIPPRWHVPASMLAAAIVLTTACSRIFLQVHFASDVLAGLCSGAAWLAVCIASCEYARHHRLARR</sequence>
<keyword evidence="4" id="KW-1185">Reference proteome</keyword>
<dbReference type="InterPro" id="IPR000326">
    <property type="entry name" value="PAP2/HPO"/>
</dbReference>
<keyword evidence="1" id="KW-0812">Transmembrane</keyword>
<feature type="transmembrane region" description="Helical" evidence="1">
    <location>
        <begin position="186"/>
        <end position="209"/>
    </location>
</feature>
<dbReference type="Pfam" id="PF01569">
    <property type="entry name" value="PAP2"/>
    <property type="match status" value="1"/>
</dbReference>
<feature type="transmembrane region" description="Helical" evidence="1">
    <location>
        <begin position="119"/>
        <end position="141"/>
    </location>
</feature>
<dbReference type="EMBL" id="QJTC01000016">
    <property type="protein sequence ID" value="PYE76072.1"/>
    <property type="molecule type" value="Genomic_DNA"/>
</dbReference>
<dbReference type="AlphaFoldDB" id="A0A318SKP0"/>
<dbReference type="RefSeq" id="WP_158529057.1">
    <property type="nucleotide sequence ID" value="NZ_JAMOFZ010000016.1"/>
</dbReference>
<dbReference type="Proteomes" id="UP000247540">
    <property type="component" value="Unassembled WGS sequence"/>
</dbReference>
<dbReference type="Gene3D" id="1.20.144.10">
    <property type="entry name" value="Phosphatidic acid phosphatase type 2/haloperoxidase"/>
    <property type="match status" value="1"/>
</dbReference>
<dbReference type="CDD" id="cd03392">
    <property type="entry name" value="PAP2_like_2"/>
    <property type="match status" value="1"/>
</dbReference>
<dbReference type="InterPro" id="IPR036938">
    <property type="entry name" value="PAP2/HPO_sf"/>
</dbReference>
<proteinExistence type="predicted"/>
<reference evidence="3 4" key="1">
    <citation type="submission" date="2018-06" db="EMBL/GenBank/DDBJ databases">
        <title>Genomic Encyclopedia of Type Strains, Phase III (KMG-III): the genomes of soil and plant-associated and newly described type strains.</title>
        <authorList>
            <person name="Whitman W."/>
        </authorList>
    </citation>
    <scope>NUCLEOTIDE SEQUENCE [LARGE SCALE GENOMIC DNA]</scope>
    <source>
        <strain evidence="3 4">CECT 7646</strain>
    </source>
</reference>
<keyword evidence="1" id="KW-0472">Membrane</keyword>
<feature type="transmembrane region" description="Helical" evidence="1">
    <location>
        <begin position="63"/>
        <end position="85"/>
    </location>
</feature>
<protein>
    <submittedName>
        <fullName evidence="3">Undecaprenyl-diphosphatase</fullName>
    </submittedName>
</protein>
<keyword evidence="1" id="KW-1133">Transmembrane helix</keyword>
<evidence type="ECO:0000256" key="1">
    <source>
        <dbReference type="SAM" id="Phobius"/>
    </source>
</evidence>
<organism evidence="3 4">
    <name type="scientific">Xylophilus ampelinus</name>
    <dbReference type="NCBI Taxonomy" id="54067"/>
    <lineage>
        <taxon>Bacteria</taxon>
        <taxon>Pseudomonadati</taxon>
        <taxon>Pseudomonadota</taxon>
        <taxon>Betaproteobacteria</taxon>
        <taxon>Burkholderiales</taxon>
        <taxon>Xylophilus</taxon>
    </lineage>
</organism>
<dbReference type="PANTHER" id="PTHR14969">
    <property type="entry name" value="SPHINGOSINE-1-PHOSPHATE PHOSPHOHYDROLASE"/>
    <property type="match status" value="1"/>
</dbReference>
<accession>A0A318SKP0</accession>
<feature type="transmembrane region" description="Helical" evidence="1">
    <location>
        <begin position="221"/>
        <end position="240"/>
    </location>
</feature>
<feature type="transmembrane region" description="Helical" evidence="1">
    <location>
        <begin position="148"/>
        <end position="166"/>
    </location>
</feature>
<feature type="transmembrane region" description="Helical" evidence="1">
    <location>
        <begin position="246"/>
        <end position="267"/>
    </location>
</feature>
<feature type="transmembrane region" description="Helical" evidence="1">
    <location>
        <begin position="20"/>
        <end position="42"/>
    </location>
</feature>
<evidence type="ECO:0000313" key="3">
    <source>
        <dbReference type="EMBL" id="PYE76072.1"/>
    </source>
</evidence>
<comment type="caution">
    <text evidence="3">The sequence shown here is derived from an EMBL/GenBank/DDBJ whole genome shotgun (WGS) entry which is preliminary data.</text>
</comment>
<evidence type="ECO:0000313" key="4">
    <source>
        <dbReference type="Proteomes" id="UP000247540"/>
    </source>
</evidence>
<dbReference type="SUPFAM" id="SSF48317">
    <property type="entry name" value="Acid phosphatase/Vanadium-dependent haloperoxidase"/>
    <property type="match status" value="1"/>
</dbReference>